<comment type="pathway">
    <text evidence="3 18">Phospholipid metabolism; CDP-diacylglycerol biosynthesis; CDP-diacylglycerol from sn-glycerol 3-phosphate: step 3/3.</text>
</comment>
<evidence type="ECO:0000256" key="7">
    <source>
        <dbReference type="ARBA" id="ARBA00019373"/>
    </source>
</evidence>
<dbReference type="GO" id="GO:0005886">
    <property type="term" value="C:plasma membrane"/>
    <property type="evidence" value="ECO:0007669"/>
    <property type="project" value="UniProtKB-SubCell"/>
</dbReference>
<comment type="subcellular location">
    <subcellularLocation>
        <location evidence="2">Cell membrane</location>
        <topology evidence="2">Multi-pass membrane protein</topology>
    </subcellularLocation>
</comment>
<dbReference type="PANTHER" id="PTHR46382">
    <property type="entry name" value="PHOSPHATIDATE CYTIDYLYLTRANSFERASE"/>
    <property type="match status" value="1"/>
</dbReference>
<keyword evidence="8" id="KW-1003">Cell membrane</keyword>
<dbReference type="AlphaFoldDB" id="A0A846MPG2"/>
<gene>
    <name evidence="20" type="ORF">FHS56_000845</name>
</gene>
<keyword evidence="21" id="KW-1185">Reference proteome</keyword>
<comment type="catalytic activity">
    <reaction evidence="1 18">
        <text>a 1,2-diacyl-sn-glycero-3-phosphate + CTP + H(+) = a CDP-1,2-diacyl-sn-glycerol + diphosphate</text>
        <dbReference type="Rhea" id="RHEA:16229"/>
        <dbReference type="ChEBI" id="CHEBI:15378"/>
        <dbReference type="ChEBI" id="CHEBI:33019"/>
        <dbReference type="ChEBI" id="CHEBI:37563"/>
        <dbReference type="ChEBI" id="CHEBI:58332"/>
        <dbReference type="ChEBI" id="CHEBI:58608"/>
        <dbReference type="EC" id="2.7.7.41"/>
    </reaction>
</comment>
<comment type="similarity">
    <text evidence="5 18">Belongs to the CDS family.</text>
</comment>
<evidence type="ECO:0000313" key="20">
    <source>
        <dbReference type="EMBL" id="NIK73359.1"/>
    </source>
</evidence>
<keyword evidence="12 18" id="KW-0548">Nucleotidyltransferase</keyword>
<dbReference type="UniPathway" id="UPA00557">
    <property type="reaction ID" value="UER00614"/>
</dbReference>
<dbReference type="Proteomes" id="UP000537126">
    <property type="component" value="Unassembled WGS sequence"/>
</dbReference>
<keyword evidence="14" id="KW-0443">Lipid metabolism</keyword>
<evidence type="ECO:0000256" key="9">
    <source>
        <dbReference type="ARBA" id="ARBA00022516"/>
    </source>
</evidence>
<evidence type="ECO:0000256" key="10">
    <source>
        <dbReference type="ARBA" id="ARBA00022679"/>
    </source>
</evidence>
<dbReference type="Pfam" id="PF01148">
    <property type="entry name" value="CTP_transf_1"/>
    <property type="match status" value="1"/>
</dbReference>
<evidence type="ECO:0000256" key="11">
    <source>
        <dbReference type="ARBA" id="ARBA00022692"/>
    </source>
</evidence>
<feature type="transmembrane region" description="Helical" evidence="19">
    <location>
        <begin position="70"/>
        <end position="88"/>
    </location>
</feature>
<comment type="caution">
    <text evidence="20">The sequence shown here is derived from an EMBL/GenBank/DDBJ whole genome shotgun (WGS) entry which is preliminary data.</text>
</comment>
<feature type="transmembrane region" description="Helical" evidence="19">
    <location>
        <begin position="153"/>
        <end position="173"/>
    </location>
</feature>
<evidence type="ECO:0000256" key="6">
    <source>
        <dbReference type="ARBA" id="ARBA00012487"/>
    </source>
</evidence>
<dbReference type="GO" id="GO:0016024">
    <property type="term" value="P:CDP-diacylglycerol biosynthetic process"/>
    <property type="evidence" value="ECO:0007669"/>
    <property type="project" value="UniProtKB-UniPathway"/>
</dbReference>
<feature type="transmembrane region" description="Helical" evidence="19">
    <location>
        <begin position="94"/>
        <end position="112"/>
    </location>
</feature>
<evidence type="ECO:0000256" key="13">
    <source>
        <dbReference type="ARBA" id="ARBA00022989"/>
    </source>
</evidence>
<evidence type="ECO:0000256" key="3">
    <source>
        <dbReference type="ARBA" id="ARBA00005119"/>
    </source>
</evidence>
<keyword evidence="13 19" id="KW-1133">Transmembrane helix</keyword>
<dbReference type="RefSeq" id="WP_166918606.1">
    <property type="nucleotide sequence ID" value="NZ_JAASRN010000001.1"/>
</dbReference>
<protein>
    <recommendedName>
        <fullName evidence="7 18">Phosphatidate cytidylyltransferase</fullName>
        <ecNumber evidence="6 18">2.7.7.41</ecNumber>
    </recommendedName>
</protein>
<evidence type="ECO:0000256" key="19">
    <source>
        <dbReference type="SAM" id="Phobius"/>
    </source>
</evidence>
<evidence type="ECO:0000256" key="14">
    <source>
        <dbReference type="ARBA" id="ARBA00023098"/>
    </source>
</evidence>
<dbReference type="PROSITE" id="PS01315">
    <property type="entry name" value="CDS"/>
    <property type="match status" value="1"/>
</dbReference>
<accession>A0A846MPG2</accession>
<evidence type="ECO:0000256" key="12">
    <source>
        <dbReference type="ARBA" id="ARBA00022695"/>
    </source>
</evidence>
<organism evidence="20 21">
    <name type="scientific">Thermonema lapsum</name>
    <dbReference type="NCBI Taxonomy" id="28195"/>
    <lineage>
        <taxon>Bacteria</taxon>
        <taxon>Pseudomonadati</taxon>
        <taxon>Bacteroidota</taxon>
        <taxon>Cytophagia</taxon>
        <taxon>Cytophagales</taxon>
        <taxon>Thermonemataceae</taxon>
        <taxon>Thermonema</taxon>
    </lineage>
</organism>
<evidence type="ECO:0000256" key="4">
    <source>
        <dbReference type="ARBA" id="ARBA00005189"/>
    </source>
</evidence>
<keyword evidence="15 19" id="KW-0472">Membrane</keyword>
<dbReference type="InterPro" id="IPR000374">
    <property type="entry name" value="PC_trans"/>
</dbReference>
<feature type="transmembrane region" description="Helical" evidence="19">
    <location>
        <begin position="15"/>
        <end position="34"/>
    </location>
</feature>
<evidence type="ECO:0000256" key="18">
    <source>
        <dbReference type="RuleBase" id="RU003938"/>
    </source>
</evidence>
<evidence type="ECO:0000256" key="5">
    <source>
        <dbReference type="ARBA" id="ARBA00010185"/>
    </source>
</evidence>
<keyword evidence="9" id="KW-0444">Lipid biosynthesis</keyword>
<evidence type="ECO:0000256" key="15">
    <source>
        <dbReference type="ARBA" id="ARBA00023136"/>
    </source>
</evidence>
<feature type="transmembrane region" description="Helical" evidence="19">
    <location>
        <begin position="40"/>
        <end position="58"/>
    </location>
</feature>
<keyword evidence="10 18" id="KW-0808">Transferase</keyword>
<dbReference type="EMBL" id="JAASRN010000001">
    <property type="protein sequence ID" value="NIK73359.1"/>
    <property type="molecule type" value="Genomic_DNA"/>
</dbReference>
<dbReference type="PANTHER" id="PTHR46382:SF1">
    <property type="entry name" value="PHOSPHATIDATE CYTIDYLYLTRANSFERASE"/>
    <property type="match status" value="1"/>
</dbReference>
<sequence length="287" mass="31664">MKSASSNPTKKASNLKLRIVSGVIGGALLLGSVWWGGESFVLLFSLIALLSAHELLKLAQTHIKHPAKNFGVLSAAVILLLHGLHLIGIWQTWAWLWAVVFLFFFLCIALLYDRHQGQPLEVMALHCAVWFYVLLPFMLYMRSAYLFGSFYQYYVALGFLLLLWANDTGAYFVGKALGKNKLFPRISPGKTWEGAIGGAVLSMFVALWLSSVFKSLSVEQWVGMSFLITLGGIYGDLTESMIKRSLGVKDSGTLIPGHGGLLDRFDGLLLASPLVAAWLFWTTQVST</sequence>
<dbReference type="GO" id="GO:0004605">
    <property type="term" value="F:phosphatidate cytidylyltransferase activity"/>
    <property type="evidence" value="ECO:0007669"/>
    <property type="project" value="UniProtKB-EC"/>
</dbReference>
<comment type="pathway">
    <text evidence="4">Lipid metabolism.</text>
</comment>
<evidence type="ECO:0000256" key="1">
    <source>
        <dbReference type="ARBA" id="ARBA00001698"/>
    </source>
</evidence>
<reference evidence="20 21" key="1">
    <citation type="submission" date="2020-03" db="EMBL/GenBank/DDBJ databases">
        <title>Genomic Encyclopedia of Type Strains, Phase IV (KMG-IV): sequencing the most valuable type-strain genomes for metagenomic binning, comparative biology and taxonomic classification.</title>
        <authorList>
            <person name="Goeker M."/>
        </authorList>
    </citation>
    <scope>NUCLEOTIDE SEQUENCE [LARGE SCALE GENOMIC DNA]</scope>
    <source>
        <strain evidence="20 21">DSM 5718</strain>
    </source>
</reference>
<feature type="transmembrane region" description="Helical" evidence="19">
    <location>
        <begin position="194"/>
        <end position="213"/>
    </location>
</feature>
<feature type="transmembrane region" description="Helical" evidence="19">
    <location>
        <begin position="219"/>
        <end position="237"/>
    </location>
</feature>
<evidence type="ECO:0000256" key="2">
    <source>
        <dbReference type="ARBA" id="ARBA00004651"/>
    </source>
</evidence>
<feature type="transmembrane region" description="Helical" evidence="19">
    <location>
        <begin position="124"/>
        <end position="141"/>
    </location>
</feature>
<evidence type="ECO:0000256" key="8">
    <source>
        <dbReference type="ARBA" id="ARBA00022475"/>
    </source>
</evidence>
<evidence type="ECO:0000256" key="17">
    <source>
        <dbReference type="ARBA" id="ARBA00023264"/>
    </source>
</evidence>
<proteinExistence type="inferred from homology"/>
<evidence type="ECO:0000313" key="21">
    <source>
        <dbReference type="Proteomes" id="UP000537126"/>
    </source>
</evidence>
<keyword evidence="17" id="KW-1208">Phospholipid metabolism</keyword>
<dbReference type="EC" id="2.7.7.41" evidence="6 18"/>
<keyword evidence="16" id="KW-0594">Phospholipid biosynthesis</keyword>
<evidence type="ECO:0000256" key="16">
    <source>
        <dbReference type="ARBA" id="ARBA00023209"/>
    </source>
</evidence>
<keyword evidence="11 18" id="KW-0812">Transmembrane</keyword>
<name>A0A846MPG2_9BACT</name>